<organism evidence="2 3">
    <name type="scientific">Senna tora</name>
    <dbReference type="NCBI Taxonomy" id="362788"/>
    <lineage>
        <taxon>Eukaryota</taxon>
        <taxon>Viridiplantae</taxon>
        <taxon>Streptophyta</taxon>
        <taxon>Embryophyta</taxon>
        <taxon>Tracheophyta</taxon>
        <taxon>Spermatophyta</taxon>
        <taxon>Magnoliopsida</taxon>
        <taxon>eudicotyledons</taxon>
        <taxon>Gunneridae</taxon>
        <taxon>Pentapetalae</taxon>
        <taxon>rosids</taxon>
        <taxon>fabids</taxon>
        <taxon>Fabales</taxon>
        <taxon>Fabaceae</taxon>
        <taxon>Caesalpinioideae</taxon>
        <taxon>Cassia clade</taxon>
        <taxon>Senna</taxon>
    </lineage>
</organism>
<proteinExistence type="predicted"/>
<evidence type="ECO:0000313" key="3">
    <source>
        <dbReference type="Proteomes" id="UP000634136"/>
    </source>
</evidence>
<sequence length="96" mass="10965">MEEMEGRGIKTKMEAEESKKKTLKSCELVGEKSKKESEKGDRAADLKQTERELGDFRNLIEKKNGTERENRVEAPEKDLDCLEKHRERGSSSIPLG</sequence>
<evidence type="ECO:0000256" key="1">
    <source>
        <dbReference type="SAM" id="MobiDB-lite"/>
    </source>
</evidence>
<feature type="compositionally biased region" description="Basic and acidic residues" evidence="1">
    <location>
        <begin position="29"/>
        <end position="89"/>
    </location>
</feature>
<gene>
    <name evidence="2" type="ORF">G2W53_039812</name>
</gene>
<protein>
    <submittedName>
        <fullName evidence="2">Uncharacterized protein</fullName>
    </submittedName>
</protein>
<comment type="caution">
    <text evidence="2">The sequence shown here is derived from an EMBL/GenBank/DDBJ whole genome shotgun (WGS) entry which is preliminary data.</text>
</comment>
<dbReference type="EMBL" id="JAAIUW010000012">
    <property type="protein sequence ID" value="KAF7807651.1"/>
    <property type="molecule type" value="Genomic_DNA"/>
</dbReference>
<feature type="compositionally biased region" description="Basic and acidic residues" evidence="1">
    <location>
        <begin position="1"/>
        <end position="20"/>
    </location>
</feature>
<reference evidence="2" key="1">
    <citation type="submission" date="2020-09" db="EMBL/GenBank/DDBJ databases">
        <title>Genome-Enabled Discovery of Anthraquinone Biosynthesis in Senna tora.</title>
        <authorList>
            <person name="Kang S.-H."/>
            <person name="Pandey R.P."/>
            <person name="Lee C.-M."/>
            <person name="Sim J.-S."/>
            <person name="Jeong J.-T."/>
            <person name="Choi B.-S."/>
            <person name="Jung M."/>
            <person name="Ginzburg D."/>
            <person name="Zhao K."/>
            <person name="Won S.Y."/>
            <person name="Oh T.-J."/>
            <person name="Yu Y."/>
            <person name="Kim N.-H."/>
            <person name="Lee O.R."/>
            <person name="Lee T.-H."/>
            <person name="Bashyal P."/>
            <person name="Kim T.-S."/>
            <person name="Lee W.-H."/>
            <person name="Kawkins C."/>
            <person name="Kim C.-K."/>
            <person name="Kim J.S."/>
            <person name="Ahn B.O."/>
            <person name="Rhee S.Y."/>
            <person name="Sohng J.K."/>
        </authorList>
    </citation>
    <scope>NUCLEOTIDE SEQUENCE</scope>
    <source>
        <tissue evidence="2">Leaf</tissue>
    </source>
</reference>
<feature type="region of interest" description="Disordered" evidence="1">
    <location>
        <begin position="1"/>
        <end position="96"/>
    </location>
</feature>
<dbReference type="Proteomes" id="UP000634136">
    <property type="component" value="Unassembled WGS sequence"/>
</dbReference>
<accession>A0A834W6G7</accession>
<dbReference type="AlphaFoldDB" id="A0A834W6G7"/>
<name>A0A834W6G7_9FABA</name>
<keyword evidence="3" id="KW-1185">Reference proteome</keyword>
<evidence type="ECO:0000313" key="2">
    <source>
        <dbReference type="EMBL" id="KAF7807651.1"/>
    </source>
</evidence>